<dbReference type="Proteomes" id="UP000663201">
    <property type="component" value="Segment"/>
</dbReference>
<proteinExistence type="predicted"/>
<dbReference type="EMBL" id="MW145139">
    <property type="protein sequence ID" value="QPB11481.1"/>
    <property type="molecule type" value="Genomic_DNA"/>
</dbReference>
<organism evidence="1 2">
    <name type="scientific">Providencia phage Kokobel1</name>
    <dbReference type="NCBI Taxonomy" id="2783540"/>
    <lineage>
        <taxon>Viruses</taxon>
        <taxon>Duplodnaviria</taxon>
        <taxon>Heunggongvirae</taxon>
        <taxon>Uroviricota</taxon>
        <taxon>Caudoviricetes</taxon>
        <taxon>Casjensviridae</taxon>
        <taxon>Kokobelvirus</taxon>
        <taxon>Kokobelvirus kokobel1</taxon>
    </lineage>
</organism>
<keyword evidence="2" id="KW-1185">Reference proteome</keyword>
<dbReference type="GeneID" id="62680460"/>
<dbReference type="KEGG" id="vg:62680460"/>
<protein>
    <submittedName>
        <fullName evidence="1">Uncharacterized protein</fullName>
    </submittedName>
</protein>
<evidence type="ECO:0000313" key="1">
    <source>
        <dbReference type="EMBL" id="QPB11481.1"/>
    </source>
</evidence>
<accession>A0A873WJM7</accession>
<reference evidence="1" key="1">
    <citation type="submission" date="2020-10" db="EMBL/GenBank/DDBJ databases">
        <authorList>
            <person name="Ben Porat S."/>
            <person name="Alkalay-Oren S."/>
            <person name="Coppenhagen-Glazer S."/>
            <person name="Hazan R."/>
        </authorList>
    </citation>
    <scope>NUCLEOTIDE SEQUENCE</scope>
</reference>
<sequence length="295" mass="32525">MAKVNFKITVGVAQRAEIRDICKGIKANPAHYETIALTNKDASAKLKVRFQSGDSATYAVEVKTVIDCETIAVDWFQSNSFNEIEGFIRGKCSVETLNETYAAHLVNDLDDAEIKEIDTMIEGRKNSVDLSKPGHVSLRKSEQPTAQQRRAIEKMTAKDVLPADPLDIVLMDSLLLVRKGNGILKPGQVLDLRGVFTSKNGANLTVDVNVNNIYNDELQYCGSQFYTLAALSIAIANGDLAIITHSAPLKNLRVYDSRGEFYTTDINPQSRLTTVTTHFIKHGGANKITFHPVKL</sequence>
<name>A0A873WJM7_9CAUD</name>
<evidence type="ECO:0000313" key="2">
    <source>
        <dbReference type="Proteomes" id="UP000663201"/>
    </source>
</evidence>
<dbReference type="RefSeq" id="YP_009997945.1">
    <property type="nucleotide sequence ID" value="NC_052979.1"/>
</dbReference>